<dbReference type="STRING" id="231916.A0A409VXS4"/>
<dbReference type="GO" id="GO:0016491">
    <property type="term" value="F:oxidoreductase activity"/>
    <property type="evidence" value="ECO:0007669"/>
    <property type="project" value="UniProtKB-KW"/>
</dbReference>
<dbReference type="InterPro" id="IPR044861">
    <property type="entry name" value="IPNS-like_FE2OG_OXY"/>
</dbReference>
<feature type="domain" description="Fe2OG dioxygenase" evidence="2">
    <location>
        <begin position="174"/>
        <end position="275"/>
    </location>
</feature>
<name>A0A409VXS4_9AGAR</name>
<evidence type="ECO:0000313" key="3">
    <source>
        <dbReference type="EMBL" id="PPQ71055.1"/>
    </source>
</evidence>
<accession>A0A409VXS4</accession>
<dbReference type="GO" id="GO:0046872">
    <property type="term" value="F:metal ion binding"/>
    <property type="evidence" value="ECO:0007669"/>
    <property type="project" value="UniProtKB-KW"/>
</dbReference>
<dbReference type="Pfam" id="PF14226">
    <property type="entry name" value="DIOX_N"/>
    <property type="match status" value="1"/>
</dbReference>
<keyword evidence="1" id="KW-0408">Iron</keyword>
<dbReference type="Pfam" id="PF03171">
    <property type="entry name" value="2OG-FeII_Oxy"/>
    <property type="match status" value="1"/>
</dbReference>
<proteinExistence type="inferred from homology"/>
<keyword evidence="1" id="KW-0479">Metal-binding</keyword>
<comment type="similarity">
    <text evidence="1">Belongs to the iron/ascorbate-dependent oxidoreductase family.</text>
</comment>
<dbReference type="InterPro" id="IPR050231">
    <property type="entry name" value="Iron_ascorbate_oxido_reductase"/>
</dbReference>
<dbReference type="SUPFAM" id="SSF51197">
    <property type="entry name" value="Clavaminate synthase-like"/>
    <property type="match status" value="1"/>
</dbReference>
<dbReference type="InterPro" id="IPR027443">
    <property type="entry name" value="IPNS-like_sf"/>
</dbReference>
<dbReference type="InterPro" id="IPR005123">
    <property type="entry name" value="Oxoglu/Fe-dep_dioxygenase_dom"/>
</dbReference>
<dbReference type="PANTHER" id="PTHR47990">
    <property type="entry name" value="2-OXOGLUTARATE (2OG) AND FE(II)-DEPENDENT OXYGENASE SUPERFAMILY PROTEIN-RELATED"/>
    <property type="match status" value="1"/>
</dbReference>
<evidence type="ECO:0000256" key="1">
    <source>
        <dbReference type="RuleBase" id="RU003682"/>
    </source>
</evidence>
<dbReference type="OrthoDB" id="406156at2759"/>
<dbReference type="Proteomes" id="UP000284706">
    <property type="component" value="Unassembled WGS sequence"/>
</dbReference>
<sequence length="327" mass="37178">MPMRTPPAGSRIAPLETIDFARLLARDPAEQAKLLDVCIRDGFYYLDLQNPAISKILENKAQVVKMMEEYFALPNDVKMADNRRKHTHGFKPVGTFTGFKDGARDGYETLKVAYAEMVSHSEFLPTVVKEKEDLFDSFIHLCHLVNKTMLITLSDVLHLQGADRFEMHHREDKPSNTTLVLLHYPQQDIQEGMGHNKHTDIGSLTLLFTEQWGLQLQQPGTAHWEFVAPRDGHAIVNVGDSLRFLSGKKFNSCLHRVIPVANDEDRYSIAYFLRPENDIHFEDVDGNKVKAAQWHDDKYVMFGESHENQAKSAMLTGGMERAIEISA</sequence>
<evidence type="ECO:0000313" key="4">
    <source>
        <dbReference type="Proteomes" id="UP000284706"/>
    </source>
</evidence>
<comment type="caution">
    <text evidence="3">The sequence shown here is derived from an EMBL/GenBank/DDBJ whole genome shotgun (WGS) entry which is preliminary data.</text>
</comment>
<dbReference type="PROSITE" id="PS51471">
    <property type="entry name" value="FE2OG_OXY"/>
    <property type="match status" value="1"/>
</dbReference>
<reference evidence="3 4" key="1">
    <citation type="journal article" date="2018" name="Evol. Lett.">
        <title>Horizontal gene cluster transfer increased hallucinogenic mushroom diversity.</title>
        <authorList>
            <person name="Reynolds H.T."/>
            <person name="Vijayakumar V."/>
            <person name="Gluck-Thaler E."/>
            <person name="Korotkin H.B."/>
            <person name="Matheny P.B."/>
            <person name="Slot J.C."/>
        </authorList>
    </citation>
    <scope>NUCLEOTIDE SEQUENCE [LARGE SCALE GENOMIC DNA]</scope>
    <source>
        <strain evidence="3 4">SRW20</strain>
    </source>
</reference>
<dbReference type="Gene3D" id="2.60.120.330">
    <property type="entry name" value="B-lactam Antibiotic, Isopenicillin N Synthase, Chain"/>
    <property type="match status" value="1"/>
</dbReference>
<dbReference type="InParanoid" id="A0A409VXS4"/>
<dbReference type="InterPro" id="IPR026992">
    <property type="entry name" value="DIOX_N"/>
</dbReference>
<evidence type="ECO:0000259" key="2">
    <source>
        <dbReference type="PROSITE" id="PS51471"/>
    </source>
</evidence>
<protein>
    <recommendedName>
        <fullName evidence="2">Fe2OG dioxygenase domain-containing protein</fullName>
    </recommendedName>
</protein>
<organism evidence="3 4">
    <name type="scientific">Gymnopilus dilepis</name>
    <dbReference type="NCBI Taxonomy" id="231916"/>
    <lineage>
        <taxon>Eukaryota</taxon>
        <taxon>Fungi</taxon>
        <taxon>Dikarya</taxon>
        <taxon>Basidiomycota</taxon>
        <taxon>Agaricomycotina</taxon>
        <taxon>Agaricomycetes</taxon>
        <taxon>Agaricomycetidae</taxon>
        <taxon>Agaricales</taxon>
        <taxon>Agaricineae</taxon>
        <taxon>Hymenogastraceae</taxon>
        <taxon>Gymnopilus</taxon>
    </lineage>
</organism>
<dbReference type="AlphaFoldDB" id="A0A409VXS4"/>
<keyword evidence="4" id="KW-1185">Reference proteome</keyword>
<gene>
    <name evidence="3" type="ORF">CVT26_011457</name>
</gene>
<keyword evidence="1" id="KW-0560">Oxidoreductase</keyword>
<dbReference type="EMBL" id="NHYE01005517">
    <property type="protein sequence ID" value="PPQ71055.1"/>
    <property type="molecule type" value="Genomic_DNA"/>
</dbReference>